<evidence type="ECO:0000313" key="2">
    <source>
        <dbReference type="Proteomes" id="UP000018468"/>
    </source>
</evidence>
<dbReference type="Ensembl" id="ENSLOCT00000021830.1">
    <property type="protein sequence ID" value="ENSLOCP00000021793.1"/>
    <property type="gene ID" value="ENSLOCG00000017688.1"/>
</dbReference>
<sequence>AALEQVIEKKILTALKYAGVILEAAASAIPGLQQAIPLFEAIQNVKDREAVEKEVQGTMRRLEEVSKAIRSCRQQLEMGEVNIMLSDLQKKLQYHLNALETLIKADPKDEEAVQKFKTTFMQYDGERNLFALQQIMKGNNIFGNSVLKVYKTHCNPEEKKQGCLRLICMFYNLMIIDLVYQRIFSKKSWEAIQDACNKQAAEFNEKIKKEMAEDTSPQ</sequence>
<dbReference type="PANTHER" id="PTHR40472">
    <property type="entry name" value="RICIN B-TYPE LECTIN DOMAIN-CONTAINING PROTEIN"/>
    <property type="match status" value="1"/>
</dbReference>
<dbReference type="Proteomes" id="UP000018468">
    <property type="component" value="Linkage group LG24"/>
</dbReference>
<dbReference type="InterPro" id="IPR039051">
    <property type="entry name" value="SE-CTX-like"/>
</dbReference>
<protein>
    <recommendedName>
        <fullName evidence="3">Rapunzel 5</fullName>
    </recommendedName>
</protein>
<evidence type="ECO:0000313" key="1">
    <source>
        <dbReference type="Ensembl" id="ENSLOCP00000021793.1"/>
    </source>
</evidence>
<dbReference type="AlphaFoldDB" id="W5NMD4"/>
<dbReference type="Bgee" id="ENSLOCG00000017688">
    <property type="expression patterns" value="Expressed in zone of skin and 2 other cell types or tissues"/>
</dbReference>
<reference evidence="2" key="1">
    <citation type="submission" date="2011-12" db="EMBL/GenBank/DDBJ databases">
        <title>The Draft Genome of Lepisosteus oculatus.</title>
        <authorList>
            <consortium name="The Broad Institute Genome Assembly &amp; Analysis Group"/>
            <consortium name="Computational R&amp;D Group"/>
            <consortium name="and Sequencing Platform"/>
            <person name="Di Palma F."/>
            <person name="Alfoldi J."/>
            <person name="Johnson J."/>
            <person name="Berlin A."/>
            <person name="Gnerre S."/>
            <person name="Jaffe D."/>
            <person name="MacCallum I."/>
            <person name="Young S."/>
            <person name="Walker B.J."/>
            <person name="Lander E.S."/>
            <person name="Lindblad-Toh K."/>
        </authorList>
    </citation>
    <scope>NUCLEOTIDE SEQUENCE [LARGE SCALE GENOMIC DNA]</scope>
</reference>
<proteinExistence type="predicted"/>
<dbReference type="EMBL" id="AHAT01028046">
    <property type="status" value="NOT_ANNOTATED_CDS"/>
    <property type="molecule type" value="Genomic_DNA"/>
</dbReference>
<dbReference type="HOGENOM" id="CLU_1269464_0_0_1"/>
<reference evidence="1" key="2">
    <citation type="submission" date="2025-08" db="UniProtKB">
        <authorList>
            <consortium name="Ensembl"/>
        </authorList>
    </citation>
    <scope>IDENTIFICATION</scope>
</reference>
<evidence type="ECO:0008006" key="3">
    <source>
        <dbReference type="Google" id="ProtNLM"/>
    </source>
</evidence>
<dbReference type="InParanoid" id="W5NMD4"/>
<reference evidence="1" key="3">
    <citation type="submission" date="2025-09" db="UniProtKB">
        <authorList>
            <consortium name="Ensembl"/>
        </authorList>
    </citation>
    <scope>IDENTIFICATION</scope>
</reference>
<accession>W5NMD4</accession>
<organism evidence="1 2">
    <name type="scientific">Lepisosteus oculatus</name>
    <name type="common">Spotted gar</name>
    <dbReference type="NCBI Taxonomy" id="7918"/>
    <lineage>
        <taxon>Eukaryota</taxon>
        <taxon>Metazoa</taxon>
        <taxon>Chordata</taxon>
        <taxon>Craniata</taxon>
        <taxon>Vertebrata</taxon>
        <taxon>Euteleostomi</taxon>
        <taxon>Actinopterygii</taxon>
        <taxon>Neopterygii</taxon>
        <taxon>Holostei</taxon>
        <taxon>Semionotiformes</taxon>
        <taxon>Lepisosteidae</taxon>
        <taxon>Lepisosteus</taxon>
    </lineage>
</organism>
<keyword evidence="2" id="KW-1185">Reference proteome</keyword>
<name>W5NMD4_LEPOC</name>
<dbReference type="PANTHER" id="PTHR40472:SF8">
    <property type="entry name" value="RAPUNZEL 2"/>
    <property type="match status" value="1"/>
</dbReference>